<dbReference type="PANTHER" id="PTHR31650">
    <property type="entry name" value="O-ACYLTRANSFERASE (WSD1-LIKE) FAMILY PROTEIN"/>
    <property type="match status" value="1"/>
</dbReference>
<dbReference type="InterPro" id="IPR009721">
    <property type="entry name" value="O-acyltransferase_WSD1_C"/>
</dbReference>
<dbReference type="Pfam" id="PF06974">
    <property type="entry name" value="WS_DGAT_C"/>
    <property type="match status" value="1"/>
</dbReference>
<dbReference type="GO" id="GO:0005886">
    <property type="term" value="C:plasma membrane"/>
    <property type="evidence" value="ECO:0007669"/>
    <property type="project" value="TreeGrafter"/>
</dbReference>
<comment type="similarity">
    <text evidence="3 11">Belongs to the long-chain O-acyltransferase family.</text>
</comment>
<dbReference type="GO" id="GO:0071731">
    <property type="term" value="P:response to nitric oxide"/>
    <property type="evidence" value="ECO:0007669"/>
    <property type="project" value="TreeGrafter"/>
</dbReference>
<evidence type="ECO:0000259" key="12">
    <source>
        <dbReference type="Pfam" id="PF03007"/>
    </source>
</evidence>
<dbReference type="GO" id="GO:0051701">
    <property type="term" value="P:biological process involved in interaction with host"/>
    <property type="evidence" value="ECO:0007669"/>
    <property type="project" value="TreeGrafter"/>
</dbReference>
<evidence type="ECO:0000256" key="10">
    <source>
        <dbReference type="ARBA" id="ARBA00048109"/>
    </source>
</evidence>
<evidence type="ECO:0000256" key="1">
    <source>
        <dbReference type="ARBA" id="ARBA00004771"/>
    </source>
</evidence>
<evidence type="ECO:0000259" key="13">
    <source>
        <dbReference type="Pfam" id="PF06974"/>
    </source>
</evidence>
<dbReference type="GO" id="GO:0006071">
    <property type="term" value="P:glycerol metabolic process"/>
    <property type="evidence" value="ECO:0007669"/>
    <property type="project" value="UniProtKB-KW"/>
</dbReference>
<evidence type="ECO:0000256" key="6">
    <source>
        <dbReference type="ARBA" id="ARBA00022679"/>
    </source>
</evidence>
<dbReference type="EMBL" id="NCXP01000002">
    <property type="protein sequence ID" value="OSC42540.1"/>
    <property type="molecule type" value="Genomic_DNA"/>
</dbReference>
<dbReference type="Pfam" id="PF03007">
    <property type="entry name" value="WS_DGAT_cat"/>
    <property type="match status" value="1"/>
</dbReference>
<evidence type="ECO:0000313" key="14">
    <source>
        <dbReference type="EMBL" id="OSC42540.1"/>
    </source>
</evidence>
<dbReference type="NCBIfam" id="TIGR02946">
    <property type="entry name" value="acyl_WS_DGAT"/>
    <property type="match status" value="1"/>
</dbReference>
<dbReference type="EC" id="2.3.1.20" evidence="4 11"/>
<keyword evidence="9 11" id="KW-0012">Acyltransferase</keyword>
<dbReference type="PANTHER" id="PTHR31650:SF1">
    <property type="entry name" value="WAX ESTER SYNTHASE_DIACYLGLYCEROL ACYLTRANSFERASE 4-RELATED"/>
    <property type="match status" value="1"/>
</dbReference>
<evidence type="ECO:0000256" key="8">
    <source>
        <dbReference type="ARBA" id="ARBA00023098"/>
    </source>
</evidence>
<dbReference type="GO" id="GO:0001666">
    <property type="term" value="P:response to hypoxia"/>
    <property type="evidence" value="ECO:0007669"/>
    <property type="project" value="TreeGrafter"/>
</dbReference>
<comment type="pathway">
    <text evidence="1 11">Glycerolipid metabolism; triacylglycerol biosynthesis.</text>
</comment>
<evidence type="ECO:0000256" key="4">
    <source>
        <dbReference type="ARBA" id="ARBA00013244"/>
    </source>
</evidence>
<dbReference type="InterPro" id="IPR014292">
    <property type="entry name" value="Acyl_transf_WS/DGAT"/>
</dbReference>
<organism evidence="14 15">
    <name type="scientific">Mycobacterium decipiens</name>
    <dbReference type="NCBI Taxonomy" id="1430326"/>
    <lineage>
        <taxon>Bacteria</taxon>
        <taxon>Bacillati</taxon>
        <taxon>Actinomycetota</taxon>
        <taxon>Actinomycetes</taxon>
        <taxon>Mycobacteriales</taxon>
        <taxon>Mycobacteriaceae</taxon>
        <taxon>Mycobacterium</taxon>
    </lineage>
</organism>
<comment type="pathway">
    <text evidence="2">Lipid metabolism.</text>
</comment>
<keyword evidence="6 11" id="KW-0808">Transferase</keyword>
<gene>
    <name evidence="14" type="ORF">B8W66_03040</name>
</gene>
<keyword evidence="7 11" id="KW-0319">Glycerol metabolism</keyword>
<dbReference type="SUPFAM" id="SSF52777">
    <property type="entry name" value="CoA-dependent acyltransferases"/>
    <property type="match status" value="1"/>
</dbReference>
<keyword evidence="5 11" id="KW-0444">Lipid biosynthesis</keyword>
<dbReference type="RefSeq" id="WP_085323551.1">
    <property type="nucleotide sequence ID" value="NZ_NCXP01000002.1"/>
</dbReference>
<keyword evidence="15" id="KW-1185">Reference proteome</keyword>
<evidence type="ECO:0000256" key="2">
    <source>
        <dbReference type="ARBA" id="ARBA00005189"/>
    </source>
</evidence>
<dbReference type="OrthoDB" id="9810950at2"/>
<dbReference type="UniPathway" id="UPA00282"/>
<feature type="domain" description="O-acyltransferase WSD1 C-terminal" evidence="13">
    <location>
        <begin position="313"/>
        <end position="458"/>
    </location>
</feature>
<evidence type="ECO:0000256" key="7">
    <source>
        <dbReference type="ARBA" id="ARBA00022798"/>
    </source>
</evidence>
<evidence type="ECO:0000256" key="9">
    <source>
        <dbReference type="ARBA" id="ARBA00023315"/>
    </source>
</evidence>
<evidence type="ECO:0000256" key="11">
    <source>
        <dbReference type="RuleBase" id="RU361241"/>
    </source>
</evidence>
<accession>A0A1X2LZ09</accession>
<dbReference type="Proteomes" id="UP000193247">
    <property type="component" value="Unassembled WGS sequence"/>
</dbReference>
<protein>
    <recommendedName>
        <fullName evidence="4 11">Diacylglycerol O-acyltransferase</fullName>
        <ecNumber evidence="4 11">2.3.1.20</ecNumber>
    </recommendedName>
</protein>
<evidence type="ECO:0000256" key="5">
    <source>
        <dbReference type="ARBA" id="ARBA00022516"/>
    </source>
</evidence>
<dbReference type="STRING" id="1430326.B8W66_03040"/>
<name>A0A1X2LZ09_9MYCO</name>
<feature type="domain" description="O-acyltransferase WSD1-like N-terminal" evidence="12">
    <location>
        <begin position="5"/>
        <end position="270"/>
    </location>
</feature>
<reference evidence="14 15" key="1">
    <citation type="submission" date="2017-04" db="EMBL/GenBank/DDBJ databases">
        <title>The new phylogeny of genus Mycobacterium.</title>
        <authorList>
            <person name="Tortoli E."/>
            <person name="Trovato A."/>
            <person name="Cirillo D.M."/>
        </authorList>
    </citation>
    <scope>NUCLEOTIDE SEQUENCE [LARGE SCALE GENOMIC DNA]</scope>
    <source>
        <strain evidence="14 15">TBL 1200985</strain>
    </source>
</reference>
<comment type="catalytic activity">
    <reaction evidence="10 11">
        <text>an acyl-CoA + a 1,2-diacyl-sn-glycerol = a triacyl-sn-glycerol + CoA</text>
        <dbReference type="Rhea" id="RHEA:10868"/>
        <dbReference type="ChEBI" id="CHEBI:17815"/>
        <dbReference type="ChEBI" id="CHEBI:57287"/>
        <dbReference type="ChEBI" id="CHEBI:58342"/>
        <dbReference type="ChEBI" id="CHEBI:64615"/>
        <dbReference type="EC" id="2.3.1.20"/>
    </reaction>
</comment>
<dbReference type="GO" id="GO:0019432">
    <property type="term" value="P:triglyceride biosynthetic process"/>
    <property type="evidence" value="ECO:0007669"/>
    <property type="project" value="UniProtKB-UniPathway"/>
</dbReference>
<dbReference type="AlphaFoldDB" id="A0A1X2LZ09"/>
<dbReference type="InterPro" id="IPR045034">
    <property type="entry name" value="O-acyltransferase_WSD1-like"/>
</dbReference>
<proteinExistence type="inferred from homology"/>
<dbReference type="InterPro" id="IPR004255">
    <property type="entry name" value="O-acyltransferase_WSD1_N"/>
</dbReference>
<comment type="caution">
    <text evidence="14">The sequence shown here is derived from an EMBL/GenBank/DDBJ whole genome shotgun (WGS) entry which is preliminary data.</text>
</comment>
<sequence length="461" mass="49713">MAMIAPQDAAFLMLESREHPMHVGALQVFKLPRGAKRDYVGQLFEESLKFTELRPLLRQRPRTPVSSIGQLFWEIDDDVDLDYHVRPSALPAPGRVRELLALVSRLHGGLLDRHRPLWEFHLIEGLQGRRFATYTKIHHSLVDGVAGMRLLTTSLSEDPDATISPFWAARPRGAEPPPNPEDEGNLVGRLFSSIKAAGESAIGMAGGTANLTKLATALLRGQREGVSLPAPKTMWNAPITGARRFAAQSWPIERLKRAGAASGATLNDMVLAMCAGALRRYLEAADALPKRPLISAIPVSLAMRGKTSSREGGNAVGSVLCSLATDIADPRERLAAIRASMETAKEAIANMSPTQFQIAGSVLMATPLTLGAVPGAGVIPPLFNVIISNVPGPPNPLYWNGALLESVYPVSIPFEGQGLNMTVLSSAGSMHFGITGCRRTVPHLQRLLDYLEDSLAELETT</sequence>
<dbReference type="GO" id="GO:0004144">
    <property type="term" value="F:diacylglycerol O-acyltransferase activity"/>
    <property type="evidence" value="ECO:0007669"/>
    <property type="project" value="UniProtKB-EC"/>
</dbReference>
<evidence type="ECO:0000256" key="3">
    <source>
        <dbReference type="ARBA" id="ARBA00009587"/>
    </source>
</evidence>
<evidence type="ECO:0000313" key="15">
    <source>
        <dbReference type="Proteomes" id="UP000193247"/>
    </source>
</evidence>
<keyword evidence="8 11" id="KW-0443">Lipid metabolism</keyword>